<dbReference type="InterPro" id="IPR025461">
    <property type="entry name" value="ABA4-like"/>
</dbReference>
<dbReference type="EMBL" id="HBKN01028330">
    <property type="protein sequence ID" value="CAE2311984.1"/>
    <property type="molecule type" value="Transcribed_RNA"/>
</dbReference>
<keyword evidence="1" id="KW-0472">Membrane</keyword>
<sequence>MTLPFLNVVEEDVFQLVNGCLIGWLLLIAFPRWKHTPSVVLLVSAFYALLYTLLLPSSIFGTLPPGSSFTSLQGIVNLFSSKRAVLAGWVHYVSFDLLAARFILLDSQSAGIPHLFIVWIFPLTLLLGPAGLTSYLLLKPLVSGSKSKKAQ</sequence>
<dbReference type="OMA" id="INAITYT"/>
<keyword evidence="1" id="KW-0812">Transmembrane</keyword>
<evidence type="ECO:0000256" key="1">
    <source>
        <dbReference type="SAM" id="Phobius"/>
    </source>
</evidence>
<protein>
    <recommendedName>
        <fullName evidence="3">DUF4281 domain-containing protein</fullName>
    </recommendedName>
</protein>
<dbReference type="AlphaFoldDB" id="A0A7S4NWP0"/>
<keyword evidence="1" id="KW-1133">Transmembrane helix</keyword>
<gene>
    <name evidence="2" type="ORF">GTHE00462_LOCUS21935</name>
</gene>
<feature type="transmembrane region" description="Helical" evidence="1">
    <location>
        <begin position="39"/>
        <end position="63"/>
    </location>
</feature>
<evidence type="ECO:0008006" key="3">
    <source>
        <dbReference type="Google" id="ProtNLM"/>
    </source>
</evidence>
<name>A0A7S4NWP0_GUITH</name>
<evidence type="ECO:0000313" key="2">
    <source>
        <dbReference type="EMBL" id="CAE2311984.1"/>
    </source>
</evidence>
<reference evidence="2" key="1">
    <citation type="submission" date="2021-01" db="EMBL/GenBank/DDBJ databases">
        <authorList>
            <person name="Corre E."/>
            <person name="Pelletier E."/>
            <person name="Niang G."/>
            <person name="Scheremetjew M."/>
            <person name="Finn R."/>
            <person name="Kale V."/>
            <person name="Holt S."/>
            <person name="Cochrane G."/>
            <person name="Meng A."/>
            <person name="Brown T."/>
            <person name="Cohen L."/>
        </authorList>
    </citation>
    <scope>NUCLEOTIDE SEQUENCE</scope>
    <source>
        <strain evidence="2">CCMP 2712</strain>
    </source>
</reference>
<dbReference type="Pfam" id="PF14108">
    <property type="entry name" value="ABA4-like"/>
    <property type="match status" value="1"/>
</dbReference>
<organism evidence="2">
    <name type="scientific">Guillardia theta</name>
    <name type="common">Cryptophyte</name>
    <name type="synonym">Cryptomonas phi</name>
    <dbReference type="NCBI Taxonomy" id="55529"/>
    <lineage>
        <taxon>Eukaryota</taxon>
        <taxon>Cryptophyceae</taxon>
        <taxon>Pyrenomonadales</taxon>
        <taxon>Geminigeraceae</taxon>
        <taxon>Guillardia</taxon>
    </lineage>
</organism>
<accession>A0A7S4NWP0</accession>
<feature type="transmembrane region" description="Helical" evidence="1">
    <location>
        <begin position="12"/>
        <end position="33"/>
    </location>
</feature>
<feature type="transmembrane region" description="Helical" evidence="1">
    <location>
        <begin position="116"/>
        <end position="138"/>
    </location>
</feature>
<proteinExistence type="predicted"/>